<feature type="region of interest" description="Disordered" evidence="1">
    <location>
        <begin position="1"/>
        <end position="28"/>
    </location>
</feature>
<dbReference type="Proteomes" id="UP000807353">
    <property type="component" value="Unassembled WGS sequence"/>
</dbReference>
<proteinExistence type="predicted"/>
<reference evidence="2" key="1">
    <citation type="submission" date="2020-11" db="EMBL/GenBank/DDBJ databases">
        <authorList>
            <consortium name="DOE Joint Genome Institute"/>
            <person name="Ahrendt S."/>
            <person name="Riley R."/>
            <person name="Andreopoulos W."/>
            <person name="Labutti K."/>
            <person name="Pangilinan J."/>
            <person name="Ruiz-Duenas F.J."/>
            <person name="Barrasa J.M."/>
            <person name="Sanchez-Garcia M."/>
            <person name="Camarero S."/>
            <person name="Miyauchi S."/>
            <person name="Serrano A."/>
            <person name="Linde D."/>
            <person name="Babiker R."/>
            <person name="Drula E."/>
            <person name="Ayuso-Fernandez I."/>
            <person name="Pacheco R."/>
            <person name="Padilla G."/>
            <person name="Ferreira P."/>
            <person name="Barriuso J."/>
            <person name="Kellner H."/>
            <person name="Castanera R."/>
            <person name="Alfaro M."/>
            <person name="Ramirez L."/>
            <person name="Pisabarro A.G."/>
            <person name="Kuo A."/>
            <person name="Tritt A."/>
            <person name="Lipzen A."/>
            <person name="He G."/>
            <person name="Yan M."/>
            <person name="Ng V."/>
            <person name="Cullen D."/>
            <person name="Martin F."/>
            <person name="Rosso M.-N."/>
            <person name="Henrissat B."/>
            <person name="Hibbett D."/>
            <person name="Martinez A.T."/>
            <person name="Grigoriev I.V."/>
        </authorList>
    </citation>
    <scope>NUCLEOTIDE SEQUENCE</scope>
    <source>
        <strain evidence="2">CBS 247.69</strain>
    </source>
</reference>
<dbReference type="EMBL" id="MU150243">
    <property type="protein sequence ID" value="KAF9466183.1"/>
    <property type="molecule type" value="Genomic_DNA"/>
</dbReference>
<keyword evidence="3" id="KW-1185">Reference proteome</keyword>
<evidence type="ECO:0000256" key="1">
    <source>
        <dbReference type="SAM" id="MobiDB-lite"/>
    </source>
</evidence>
<protein>
    <submittedName>
        <fullName evidence="2">Uncharacterized protein</fullName>
    </submittedName>
</protein>
<sequence>MQAVRRRLHQPTGTIHLSPARHHHPEPMPQAKMHTQLIGRHMVTMSIRLNLKSGLRHSSNSIVSIMLPKVIQEERRQRLRVMPHHPLLENLDYMIT</sequence>
<feature type="non-terminal residue" evidence="2">
    <location>
        <position position="96"/>
    </location>
</feature>
<gene>
    <name evidence="2" type="ORF">BDZ94DRAFT_1252307</name>
</gene>
<evidence type="ECO:0000313" key="3">
    <source>
        <dbReference type="Proteomes" id="UP000807353"/>
    </source>
</evidence>
<comment type="caution">
    <text evidence="2">The sequence shown here is derived from an EMBL/GenBank/DDBJ whole genome shotgun (WGS) entry which is preliminary data.</text>
</comment>
<accession>A0A9P5YC72</accession>
<organism evidence="2 3">
    <name type="scientific">Collybia nuda</name>
    <dbReference type="NCBI Taxonomy" id="64659"/>
    <lineage>
        <taxon>Eukaryota</taxon>
        <taxon>Fungi</taxon>
        <taxon>Dikarya</taxon>
        <taxon>Basidiomycota</taxon>
        <taxon>Agaricomycotina</taxon>
        <taxon>Agaricomycetes</taxon>
        <taxon>Agaricomycetidae</taxon>
        <taxon>Agaricales</taxon>
        <taxon>Tricholomatineae</taxon>
        <taxon>Clitocybaceae</taxon>
        <taxon>Collybia</taxon>
    </lineage>
</organism>
<evidence type="ECO:0000313" key="2">
    <source>
        <dbReference type="EMBL" id="KAF9466183.1"/>
    </source>
</evidence>
<dbReference type="AlphaFoldDB" id="A0A9P5YC72"/>
<name>A0A9P5YC72_9AGAR</name>